<dbReference type="EMBL" id="JAHFVK010000002">
    <property type="protein sequence ID" value="MBT2134658.1"/>
    <property type="molecule type" value="Genomic_DNA"/>
</dbReference>
<evidence type="ECO:0000256" key="3">
    <source>
        <dbReference type="ARBA" id="ARBA00022692"/>
    </source>
</evidence>
<comment type="caution">
    <text evidence="7">The sequence shown here is derived from an EMBL/GenBank/DDBJ whole genome shotgun (WGS) entry which is preliminary data.</text>
</comment>
<evidence type="ECO:0000256" key="2">
    <source>
        <dbReference type="ARBA" id="ARBA00010265"/>
    </source>
</evidence>
<dbReference type="CDD" id="cd16429">
    <property type="entry name" value="VirB10"/>
    <property type="match status" value="1"/>
</dbReference>
<dbReference type="Pfam" id="PF03743">
    <property type="entry name" value="TrbI"/>
    <property type="match status" value="1"/>
</dbReference>
<dbReference type="Proteomes" id="UP000811255">
    <property type="component" value="Unassembled WGS sequence"/>
</dbReference>
<comment type="subcellular location">
    <subcellularLocation>
        <location evidence="1">Membrane</location>
        <topology evidence="1">Single-pass membrane protein</topology>
    </subcellularLocation>
</comment>
<gene>
    <name evidence="7" type="ORF">KK137_09960</name>
</gene>
<accession>A0ABS5W4I6</accession>
<keyword evidence="3 6" id="KW-0812">Transmembrane</keyword>
<evidence type="ECO:0000256" key="5">
    <source>
        <dbReference type="ARBA" id="ARBA00023136"/>
    </source>
</evidence>
<dbReference type="InterPro" id="IPR005498">
    <property type="entry name" value="T4SS_VirB10/TraB/TrbI"/>
</dbReference>
<keyword evidence="4 6" id="KW-1133">Transmembrane helix</keyword>
<dbReference type="InterPro" id="IPR042217">
    <property type="entry name" value="T4SS_VirB10/TrbI"/>
</dbReference>
<proteinExistence type="inferred from homology"/>
<reference evidence="7 8" key="1">
    <citation type="submission" date="2021-05" db="EMBL/GenBank/DDBJ databases">
        <title>Croceibacterium sp. LX-88 genome sequence.</title>
        <authorList>
            <person name="Luo X."/>
        </authorList>
    </citation>
    <scope>NUCLEOTIDE SEQUENCE [LARGE SCALE GENOMIC DNA]</scope>
    <source>
        <strain evidence="7 8">LX-88</strain>
    </source>
</reference>
<dbReference type="Gene3D" id="2.40.128.260">
    <property type="entry name" value="Type IV secretion system, VirB10/TraB/TrbI"/>
    <property type="match status" value="2"/>
</dbReference>
<evidence type="ECO:0000313" key="8">
    <source>
        <dbReference type="Proteomes" id="UP000811255"/>
    </source>
</evidence>
<evidence type="ECO:0000256" key="6">
    <source>
        <dbReference type="SAM" id="Phobius"/>
    </source>
</evidence>
<evidence type="ECO:0000313" key="7">
    <source>
        <dbReference type="EMBL" id="MBT2134658.1"/>
    </source>
</evidence>
<evidence type="ECO:0000256" key="4">
    <source>
        <dbReference type="ARBA" id="ARBA00022989"/>
    </source>
</evidence>
<feature type="transmembrane region" description="Helical" evidence="6">
    <location>
        <begin position="27"/>
        <end position="47"/>
    </location>
</feature>
<evidence type="ECO:0000256" key="1">
    <source>
        <dbReference type="ARBA" id="ARBA00004167"/>
    </source>
</evidence>
<name>A0ABS5W4I6_9SPHN</name>
<sequence length="355" mass="37629">MSETASSAAEPTADIRPVVRTATPGNLGLWLFGGGLLFGGLLLFNALNSRRQEMIAATALPAAQAGGMISAPPPLALPQTWYEPQFEQGDSPLRMMRGPVTDPLASSRPQIVNRIVQQPAPLMPSPQVFPEPLPQFAQRPAMPAVIEHSSQAEASVAANEDSKDRVTAGRLRNPSLTVPQGTVIAAVLETALDSTRAGAVRAIVSRDVKSFDGSRVLIPRGSRIYGEYTSDLSAGQRRALVQWHRLTRPDAVVIDLDSPAADPLGRTGVRGKVSSNFLARYGGAILQSVLDIGVGVATRAVTDDQAVIVALPGSTQQVTAQAAQQSEVQRTLKVEQGSSVSVFVARDLDFSTVDR</sequence>
<keyword evidence="5 6" id="KW-0472">Membrane</keyword>
<keyword evidence="8" id="KW-1185">Reference proteome</keyword>
<dbReference type="RefSeq" id="WP_214536289.1">
    <property type="nucleotide sequence ID" value="NZ_JAHFVK010000002.1"/>
</dbReference>
<comment type="similarity">
    <text evidence="2">Belongs to the TrbI/VirB10 family.</text>
</comment>
<organism evidence="7 8">
    <name type="scientific">Croceibacterium selenioxidans</name>
    <dbReference type="NCBI Taxonomy" id="2838833"/>
    <lineage>
        <taxon>Bacteria</taxon>
        <taxon>Pseudomonadati</taxon>
        <taxon>Pseudomonadota</taxon>
        <taxon>Alphaproteobacteria</taxon>
        <taxon>Sphingomonadales</taxon>
        <taxon>Erythrobacteraceae</taxon>
        <taxon>Croceibacterium</taxon>
    </lineage>
</organism>
<protein>
    <submittedName>
        <fullName evidence="7">TrbI/VirB10 family protein</fullName>
    </submittedName>
</protein>